<dbReference type="KEGG" id="txa:HQN79_00650"/>
<reference evidence="2 3" key="1">
    <citation type="submission" date="2020-05" db="EMBL/GenBank/DDBJ databases">
        <title>Thiomicrorhabdus sediminis sp.nov. and Thiomicrorhabdus xiamenensis sp.nov., novel sulfur-oxidizing bacteria isolated from coastal sediment.</title>
        <authorList>
            <person name="Liu X."/>
        </authorList>
    </citation>
    <scope>NUCLEOTIDE SEQUENCE [LARGE SCALE GENOMIC DNA]</scope>
    <source>
        <strain evidence="2 3">G2</strain>
    </source>
</reference>
<dbReference type="EMBL" id="CP054020">
    <property type="protein sequence ID" value="QKI88185.1"/>
    <property type="molecule type" value="Genomic_DNA"/>
</dbReference>
<sequence>MRERRNCQRYPVCIPCKLILDGKQLDGTIVDISAAGVAFICHVPPLSAIQQVELIVDDWSPHWERQLRLKLSARNCCNRLRIDRVGCHLDKPPEAFGEFFDNIVHDFTSYKAKRLRRA</sequence>
<proteinExistence type="predicted"/>
<accession>A0A7D4SZH4</accession>
<dbReference type="InterPro" id="IPR009875">
    <property type="entry name" value="PilZ_domain"/>
</dbReference>
<keyword evidence="3" id="KW-1185">Reference proteome</keyword>
<dbReference type="Proteomes" id="UP000504724">
    <property type="component" value="Chromosome"/>
</dbReference>
<evidence type="ECO:0000313" key="2">
    <source>
        <dbReference type="EMBL" id="QKI88185.1"/>
    </source>
</evidence>
<dbReference type="AlphaFoldDB" id="A0A7D4SZH4"/>
<dbReference type="SUPFAM" id="SSF141371">
    <property type="entry name" value="PilZ domain-like"/>
    <property type="match status" value="1"/>
</dbReference>
<dbReference type="RefSeq" id="WP_173283776.1">
    <property type="nucleotide sequence ID" value="NZ_CP054020.1"/>
</dbReference>
<feature type="domain" description="PilZ" evidence="1">
    <location>
        <begin position="3"/>
        <end position="93"/>
    </location>
</feature>
<evidence type="ECO:0000313" key="3">
    <source>
        <dbReference type="Proteomes" id="UP000504724"/>
    </source>
</evidence>
<gene>
    <name evidence="2" type="ORF">HQN79_00650</name>
</gene>
<organism evidence="2 3">
    <name type="scientific">Thiomicrorhabdus xiamenensis</name>
    <dbReference type="NCBI Taxonomy" id="2739063"/>
    <lineage>
        <taxon>Bacteria</taxon>
        <taxon>Pseudomonadati</taxon>
        <taxon>Pseudomonadota</taxon>
        <taxon>Gammaproteobacteria</taxon>
        <taxon>Thiotrichales</taxon>
        <taxon>Piscirickettsiaceae</taxon>
        <taxon>Thiomicrorhabdus</taxon>
    </lineage>
</organism>
<name>A0A7D4SZH4_9GAMM</name>
<dbReference type="Gene3D" id="2.40.10.220">
    <property type="entry name" value="predicted glycosyltransferase like domains"/>
    <property type="match status" value="1"/>
</dbReference>
<protein>
    <submittedName>
        <fullName evidence="2">PilZ domain-containing protein</fullName>
    </submittedName>
</protein>
<dbReference type="Pfam" id="PF07238">
    <property type="entry name" value="PilZ"/>
    <property type="match status" value="1"/>
</dbReference>
<dbReference type="GO" id="GO:0035438">
    <property type="term" value="F:cyclic-di-GMP binding"/>
    <property type="evidence" value="ECO:0007669"/>
    <property type="project" value="InterPro"/>
</dbReference>
<evidence type="ECO:0000259" key="1">
    <source>
        <dbReference type="Pfam" id="PF07238"/>
    </source>
</evidence>